<dbReference type="Proteomes" id="UP000006727">
    <property type="component" value="Chromosome 16"/>
</dbReference>
<dbReference type="Gramene" id="Pp3c16_4840V3.2">
    <property type="protein sequence ID" value="Pp3c16_4840V3.2"/>
    <property type="gene ID" value="Pp3c16_4840"/>
</dbReference>
<dbReference type="AlphaFoldDB" id="A0A7I4B660"/>
<organism evidence="3 4">
    <name type="scientific">Physcomitrium patens</name>
    <name type="common">Spreading-leaved earth moss</name>
    <name type="synonym">Physcomitrella patens</name>
    <dbReference type="NCBI Taxonomy" id="3218"/>
    <lineage>
        <taxon>Eukaryota</taxon>
        <taxon>Viridiplantae</taxon>
        <taxon>Streptophyta</taxon>
        <taxon>Embryophyta</taxon>
        <taxon>Bryophyta</taxon>
        <taxon>Bryophytina</taxon>
        <taxon>Bryopsida</taxon>
        <taxon>Funariidae</taxon>
        <taxon>Funariales</taxon>
        <taxon>Funariaceae</taxon>
        <taxon>Physcomitrium</taxon>
    </lineage>
</organism>
<feature type="compositionally biased region" description="Polar residues" evidence="2">
    <location>
        <begin position="681"/>
        <end position="690"/>
    </location>
</feature>
<feature type="region of interest" description="Disordered" evidence="2">
    <location>
        <begin position="582"/>
        <end position="740"/>
    </location>
</feature>
<keyword evidence="1" id="KW-0175">Coiled coil</keyword>
<evidence type="ECO:0000256" key="2">
    <source>
        <dbReference type="SAM" id="MobiDB-lite"/>
    </source>
</evidence>
<feature type="coiled-coil region" evidence="1">
    <location>
        <begin position="255"/>
        <end position="314"/>
    </location>
</feature>
<feature type="coiled-coil region" evidence="1">
    <location>
        <begin position="436"/>
        <end position="499"/>
    </location>
</feature>
<evidence type="ECO:0000313" key="4">
    <source>
        <dbReference type="Proteomes" id="UP000006727"/>
    </source>
</evidence>
<reference evidence="3 4" key="2">
    <citation type="journal article" date="2018" name="Plant J.">
        <title>The Physcomitrella patens chromosome-scale assembly reveals moss genome structure and evolution.</title>
        <authorList>
            <person name="Lang D."/>
            <person name="Ullrich K.K."/>
            <person name="Murat F."/>
            <person name="Fuchs J."/>
            <person name="Jenkins J."/>
            <person name="Haas F.B."/>
            <person name="Piednoel M."/>
            <person name="Gundlach H."/>
            <person name="Van Bel M."/>
            <person name="Meyberg R."/>
            <person name="Vives C."/>
            <person name="Morata J."/>
            <person name="Symeonidi A."/>
            <person name="Hiss M."/>
            <person name="Muchero W."/>
            <person name="Kamisugi Y."/>
            <person name="Saleh O."/>
            <person name="Blanc G."/>
            <person name="Decker E.L."/>
            <person name="van Gessel N."/>
            <person name="Grimwood J."/>
            <person name="Hayes R.D."/>
            <person name="Graham S.W."/>
            <person name="Gunter L.E."/>
            <person name="McDaniel S.F."/>
            <person name="Hoernstein S.N.W."/>
            <person name="Larsson A."/>
            <person name="Li F.W."/>
            <person name="Perroud P.F."/>
            <person name="Phillips J."/>
            <person name="Ranjan P."/>
            <person name="Rokshar D.S."/>
            <person name="Rothfels C.J."/>
            <person name="Schneider L."/>
            <person name="Shu S."/>
            <person name="Stevenson D.W."/>
            <person name="Thummler F."/>
            <person name="Tillich M."/>
            <person name="Villarreal Aguilar J.C."/>
            <person name="Widiez T."/>
            <person name="Wong G.K."/>
            <person name="Wymore A."/>
            <person name="Zhang Y."/>
            <person name="Zimmer A.D."/>
            <person name="Quatrano R.S."/>
            <person name="Mayer K.F.X."/>
            <person name="Goodstein D."/>
            <person name="Casacuberta J.M."/>
            <person name="Vandepoele K."/>
            <person name="Reski R."/>
            <person name="Cuming A.C."/>
            <person name="Tuskan G.A."/>
            <person name="Maumus F."/>
            <person name="Salse J."/>
            <person name="Schmutz J."/>
            <person name="Rensing S.A."/>
        </authorList>
    </citation>
    <scope>NUCLEOTIDE SEQUENCE [LARGE SCALE GENOMIC DNA]</scope>
    <source>
        <strain evidence="3 4">cv. Gransden 2004</strain>
    </source>
</reference>
<feature type="compositionally biased region" description="Low complexity" evidence="2">
    <location>
        <begin position="618"/>
        <end position="630"/>
    </location>
</feature>
<sequence length="798" mass="89290">MAEKQGEVATRAAAEATVSATKAKEMLDEMRKSFDTEVGNVQRIHLQLQDHLAFHQNMLRSVVSDARRTREELAGEEEQMRLVASSAMAKHSELNELLRKESSVIVEAVSAVQRERDAASQAANEAKFVAMKAGEVLADVSGSFNGEMTKARHVNMQLQEGLEREKERILMEREIALQHSQEVQDRFSGELALAVNNWKHDMNAEIVRAKEVTRGLEEEQRRACTVLEQAALSCPQPDRIQADMEEYILKTQLALDNLAKSVRQLQDAREDKHQRLLVKRQELEQFKRNWQGDLSQLQQTVQVLEERFKESACEQSDFCKRVEVMESMQVDLVRSYDDVRSSTGDLEKTAAIWLPKYEAAAKIVNELSSKVERIDEQFQFTCGGESLMQQIARVAETKVNGMKDMVISSHLKDISIELEGLLGRVDSGDRSNCHAIATLESRVNELEKSVSQNDSNLSLKLEYIEKTSKGGKDENLPLINDLSQSVEALRRRVEIIAAERNEMVTSGPNPDLSFRIDNLDSRIEHVASATFNNLRLLDKKVEHVTAGVQSSLDGAAVADKKCAALGSELVKVFRMFSSKRDGQGLGNNCQPPKECKEPNMSQLHNRRGDVTERHEFESMSQSISQSISQSTTDGAMDRVQSTPGMPENQHFPPTKTGISPRKIIRKGMHSSVREPLHPKATHSSETQKTPPRSEKDRGSGGFCSSEGGSSVRDGSRGFRDSAERQHKLHGPLNVVEERKPMSDLDGRLTIEKRQAGSANNCQRTNIRLDAGRIHVNVSHRTGSINQSEKRNDLIAVQS</sequence>
<dbReference type="EMBL" id="ABEU02000016">
    <property type="status" value="NOT_ANNOTATED_CDS"/>
    <property type="molecule type" value="Genomic_DNA"/>
</dbReference>
<dbReference type="EnsemblPlants" id="Pp3c16_4840V3.2">
    <property type="protein sequence ID" value="Pp3c16_4840V3.2"/>
    <property type="gene ID" value="Pp3c16_4840"/>
</dbReference>
<keyword evidence="4" id="KW-1185">Reference proteome</keyword>
<reference evidence="3" key="3">
    <citation type="submission" date="2020-12" db="UniProtKB">
        <authorList>
            <consortium name="EnsemblPlants"/>
        </authorList>
    </citation>
    <scope>IDENTIFICATION</scope>
</reference>
<feature type="compositionally biased region" description="Basic and acidic residues" evidence="2">
    <location>
        <begin position="606"/>
        <end position="617"/>
    </location>
</feature>
<gene>
    <name evidence="3" type="primary">LOC112293276</name>
</gene>
<feature type="compositionally biased region" description="Basic and acidic residues" evidence="2">
    <location>
        <begin position="713"/>
        <end position="725"/>
    </location>
</feature>
<evidence type="ECO:0000313" key="3">
    <source>
        <dbReference type="EnsemblPlants" id="Pp3c16_4840V3.2"/>
    </source>
</evidence>
<name>A0A7I4B660_PHYPA</name>
<evidence type="ECO:0000256" key="1">
    <source>
        <dbReference type="SAM" id="Coils"/>
    </source>
</evidence>
<reference evidence="3 4" key="1">
    <citation type="journal article" date="2008" name="Science">
        <title>The Physcomitrella genome reveals evolutionary insights into the conquest of land by plants.</title>
        <authorList>
            <person name="Rensing S."/>
            <person name="Lang D."/>
            <person name="Zimmer A."/>
            <person name="Terry A."/>
            <person name="Salamov A."/>
            <person name="Shapiro H."/>
            <person name="Nishiyama T."/>
            <person name="Perroud P.-F."/>
            <person name="Lindquist E."/>
            <person name="Kamisugi Y."/>
            <person name="Tanahashi T."/>
            <person name="Sakakibara K."/>
            <person name="Fujita T."/>
            <person name="Oishi K."/>
            <person name="Shin-I T."/>
            <person name="Kuroki Y."/>
            <person name="Toyoda A."/>
            <person name="Suzuki Y."/>
            <person name="Hashimoto A."/>
            <person name="Yamaguchi K."/>
            <person name="Sugano A."/>
            <person name="Kohara Y."/>
            <person name="Fujiyama A."/>
            <person name="Anterola A."/>
            <person name="Aoki S."/>
            <person name="Ashton N."/>
            <person name="Barbazuk W.B."/>
            <person name="Barker E."/>
            <person name="Bennetzen J."/>
            <person name="Bezanilla M."/>
            <person name="Blankenship R."/>
            <person name="Cho S.H."/>
            <person name="Dutcher S."/>
            <person name="Estelle M."/>
            <person name="Fawcett J.A."/>
            <person name="Gundlach H."/>
            <person name="Hanada K."/>
            <person name="Heyl A."/>
            <person name="Hicks K.A."/>
            <person name="Hugh J."/>
            <person name="Lohr M."/>
            <person name="Mayer K."/>
            <person name="Melkozernov A."/>
            <person name="Murata T."/>
            <person name="Nelson D."/>
            <person name="Pils B."/>
            <person name="Prigge M."/>
            <person name="Reiss B."/>
            <person name="Renner T."/>
            <person name="Rombauts S."/>
            <person name="Rushton P."/>
            <person name="Sanderfoot A."/>
            <person name="Schween G."/>
            <person name="Shiu S.-H."/>
            <person name="Stueber K."/>
            <person name="Theodoulou F.L."/>
            <person name="Tu H."/>
            <person name="Van de Peer Y."/>
            <person name="Verrier P.J."/>
            <person name="Waters E."/>
            <person name="Wood A."/>
            <person name="Yang L."/>
            <person name="Cove D."/>
            <person name="Cuming A."/>
            <person name="Hasebe M."/>
            <person name="Lucas S."/>
            <person name="Mishler D.B."/>
            <person name="Reski R."/>
            <person name="Grigoriev I."/>
            <person name="Quatrano R.S."/>
            <person name="Boore J.L."/>
        </authorList>
    </citation>
    <scope>NUCLEOTIDE SEQUENCE [LARGE SCALE GENOMIC DNA]</scope>
    <source>
        <strain evidence="3 4">cv. Gransden 2004</strain>
    </source>
</reference>
<proteinExistence type="predicted"/>
<accession>A0A7I4B660</accession>
<protein>
    <submittedName>
        <fullName evidence="3">Uncharacterized protein</fullName>
    </submittedName>
</protein>
<dbReference type="InParanoid" id="A0A7I4B660"/>